<keyword evidence="4" id="KW-1185">Reference proteome</keyword>
<name>A0A317JX22_9ACTN</name>
<feature type="transmembrane region" description="Helical" evidence="2">
    <location>
        <begin position="29"/>
        <end position="51"/>
    </location>
</feature>
<feature type="transmembrane region" description="Helical" evidence="2">
    <location>
        <begin position="88"/>
        <end position="118"/>
    </location>
</feature>
<reference evidence="4" key="1">
    <citation type="submission" date="2018-05" db="EMBL/GenBank/DDBJ databases">
        <title>Micromonospora globispora sp. nov. and Micromonospora rugosa sp. nov., isolated from marine sediment.</title>
        <authorList>
            <person name="Carro L."/>
            <person name="Aysel V."/>
            <person name="Cetin D."/>
            <person name="Igual J.M."/>
            <person name="Klenk H.-P."/>
            <person name="Trujillo M.E."/>
            <person name="Sahin N."/>
        </authorList>
    </citation>
    <scope>NUCLEOTIDE SEQUENCE [LARGE SCALE GENOMIC DNA]</scope>
    <source>
        <strain evidence="4">S2904</strain>
    </source>
</reference>
<feature type="region of interest" description="Disordered" evidence="1">
    <location>
        <begin position="153"/>
        <end position="172"/>
    </location>
</feature>
<keyword evidence="2" id="KW-0472">Membrane</keyword>
<feature type="transmembrane region" description="Helical" evidence="2">
    <location>
        <begin position="63"/>
        <end position="81"/>
    </location>
</feature>
<keyword evidence="2" id="KW-1133">Transmembrane helix</keyword>
<evidence type="ECO:0000256" key="2">
    <source>
        <dbReference type="SAM" id="Phobius"/>
    </source>
</evidence>
<proteinExistence type="predicted"/>
<feature type="compositionally biased region" description="Low complexity" evidence="1">
    <location>
        <begin position="283"/>
        <end position="296"/>
    </location>
</feature>
<accession>A0A317JX22</accession>
<dbReference type="AlphaFoldDB" id="A0A317JX22"/>
<organism evidence="3 4">
    <name type="scientific">Micromonospora globispora</name>
    <dbReference type="NCBI Taxonomy" id="1450148"/>
    <lineage>
        <taxon>Bacteria</taxon>
        <taxon>Bacillati</taxon>
        <taxon>Actinomycetota</taxon>
        <taxon>Actinomycetes</taxon>
        <taxon>Micromonosporales</taxon>
        <taxon>Micromonosporaceae</taxon>
        <taxon>Micromonospora</taxon>
    </lineage>
</organism>
<gene>
    <name evidence="3" type="ORF">DLJ46_21965</name>
</gene>
<dbReference type="Pfam" id="PF19609">
    <property type="entry name" value="DUF6114"/>
    <property type="match status" value="1"/>
</dbReference>
<keyword evidence="2" id="KW-0812">Transmembrane</keyword>
<comment type="caution">
    <text evidence="3">The sequence shown here is derived from an EMBL/GenBank/DDBJ whole genome shotgun (WGS) entry which is preliminary data.</text>
</comment>
<dbReference type="RefSeq" id="WP_109946510.1">
    <property type="nucleotide sequence ID" value="NZ_QGSU01000296.1"/>
</dbReference>
<feature type="compositionally biased region" description="Low complexity" evidence="1">
    <location>
        <begin position="262"/>
        <end position="275"/>
    </location>
</feature>
<dbReference type="EMBL" id="QGSV01000260">
    <property type="protein sequence ID" value="PWU45289.1"/>
    <property type="molecule type" value="Genomic_DNA"/>
</dbReference>
<dbReference type="OrthoDB" id="3535986at2"/>
<evidence type="ECO:0000256" key="1">
    <source>
        <dbReference type="SAM" id="MobiDB-lite"/>
    </source>
</evidence>
<evidence type="ECO:0000313" key="3">
    <source>
        <dbReference type="EMBL" id="PWU45289.1"/>
    </source>
</evidence>
<dbReference type="InterPro" id="IPR046096">
    <property type="entry name" value="DUF6114"/>
</dbReference>
<evidence type="ECO:0000313" key="4">
    <source>
        <dbReference type="Proteomes" id="UP000245683"/>
    </source>
</evidence>
<dbReference type="Proteomes" id="UP000245683">
    <property type="component" value="Unassembled WGS sequence"/>
</dbReference>
<protein>
    <submittedName>
        <fullName evidence="3">Uncharacterized protein</fullName>
    </submittedName>
</protein>
<sequence>MTSANPQQARSAGIGRAWRGFRRWRRTRPFWGGLFTALAGLEILGTTKMSLNGLTFSSGPQGFLAWLVPVILVTCGMLLWFSPQQRLFYSVVAAVTTVFSLIGVNLGGFFIGLLLGMVGSSLGFAWGPAAPPSTSEAATEPVDDEPVPADAAATVPQQRDGGPEAVPGAPRSHDPRFLGVALVALSLSTGGLLAVANPSPVRAAPRCPSTASASPSASPSARPHASASASPSASPSPTPSDGNLLTDILHGIGDLLTGAGGDPSATPSATPTASPDAPPSGSPTPSGRPTATPRTASGPCPAPKPAPSRSGEVAAGRPLPRIAAEPGQPRVAAQPSKLTGSKVTMTGLRFDGIVELPTATGNLRALKFSMKKAVTDDFVLQADGPGNKTARYVTDQLTVKGDVAFYATRFVGRLLGLKITLTPDLPFPDGIPITSPIPITFTDPVIDLAYVDSDTLTGKPTLTLDLA</sequence>
<feature type="region of interest" description="Disordered" evidence="1">
    <location>
        <begin position="199"/>
        <end position="314"/>
    </location>
</feature>
<feature type="compositionally biased region" description="Low complexity" evidence="1">
    <location>
        <begin position="203"/>
        <end position="235"/>
    </location>
</feature>